<accession>A0A2P6N5A5</accession>
<organism evidence="2 3">
    <name type="scientific">Planoprotostelium fungivorum</name>
    <dbReference type="NCBI Taxonomy" id="1890364"/>
    <lineage>
        <taxon>Eukaryota</taxon>
        <taxon>Amoebozoa</taxon>
        <taxon>Evosea</taxon>
        <taxon>Variosea</taxon>
        <taxon>Cavosteliida</taxon>
        <taxon>Cavosteliaceae</taxon>
        <taxon>Planoprotostelium</taxon>
    </lineage>
</organism>
<sequence>MSKSDTEPVSLTDPGSPSTDMLIPSPLPHAFEIIPCNLTFRQHKTMNIKSALLLLTVAALAAGQIQASGNVAANTATTLPFSNTGLPIFNPLVTVLPSLNVTSSTAGKITITINTASVNTILTSAQSTGFAGGLNVDANGNLGGVFANAAFTGSLTGATNLFGSISNAL</sequence>
<dbReference type="Proteomes" id="UP000241769">
    <property type="component" value="Unassembled WGS sequence"/>
</dbReference>
<feature type="region of interest" description="Disordered" evidence="1">
    <location>
        <begin position="1"/>
        <end position="22"/>
    </location>
</feature>
<dbReference type="EMBL" id="MDYQ01000196">
    <property type="protein sequence ID" value="PRP79139.1"/>
    <property type="molecule type" value="Genomic_DNA"/>
</dbReference>
<keyword evidence="3" id="KW-1185">Reference proteome</keyword>
<feature type="compositionally biased region" description="Polar residues" evidence="1">
    <location>
        <begin position="7"/>
        <end position="19"/>
    </location>
</feature>
<evidence type="ECO:0000256" key="1">
    <source>
        <dbReference type="SAM" id="MobiDB-lite"/>
    </source>
</evidence>
<reference evidence="2 3" key="1">
    <citation type="journal article" date="2018" name="Genome Biol. Evol.">
        <title>Multiple Roots of Fruiting Body Formation in Amoebozoa.</title>
        <authorList>
            <person name="Hillmann F."/>
            <person name="Forbes G."/>
            <person name="Novohradska S."/>
            <person name="Ferling I."/>
            <person name="Riege K."/>
            <person name="Groth M."/>
            <person name="Westermann M."/>
            <person name="Marz M."/>
            <person name="Spaller T."/>
            <person name="Winckler T."/>
            <person name="Schaap P."/>
            <person name="Glockner G."/>
        </authorList>
    </citation>
    <scope>NUCLEOTIDE SEQUENCE [LARGE SCALE GENOMIC DNA]</scope>
    <source>
        <strain evidence="2 3">Jena</strain>
    </source>
</reference>
<dbReference type="AlphaFoldDB" id="A0A2P6N5A5"/>
<evidence type="ECO:0000313" key="3">
    <source>
        <dbReference type="Proteomes" id="UP000241769"/>
    </source>
</evidence>
<gene>
    <name evidence="2" type="ORF">PROFUN_11695</name>
</gene>
<name>A0A2P6N5A5_9EUKA</name>
<comment type="caution">
    <text evidence="2">The sequence shown here is derived from an EMBL/GenBank/DDBJ whole genome shotgun (WGS) entry which is preliminary data.</text>
</comment>
<proteinExistence type="predicted"/>
<feature type="non-terminal residue" evidence="2">
    <location>
        <position position="169"/>
    </location>
</feature>
<dbReference type="InParanoid" id="A0A2P6N5A5"/>
<protein>
    <submittedName>
        <fullName evidence="2">Uncharacterized protein</fullName>
    </submittedName>
</protein>
<evidence type="ECO:0000313" key="2">
    <source>
        <dbReference type="EMBL" id="PRP79139.1"/>
    </source>
</evidence>